<reference evidence="2" key="1">
    <citation type="journal article" date="2020" name="New Phytol.">
        <title>Comparative genomics reveals dynamic genome evolution in host specialist ectomycorrhizal fungi.</title>
        <authorList>
            <person name="Lofgren L.A."/>
            <person name="Nguyen N.H."/>
            <person name="Vilgalys R."/>
            <person name="Ruytinx J."/>
            <person name="Liao H.L."/>
            <person name="Branco S."/>
            <person name="Kuo A."/>
            <person name="LaButti K."/>
            <person name="Lipzen A."/>
            <person name="Andreopoulos W."/>
            <person name="Pangilinan J."/>
            <person name="Riley R."/>
            <person name="Hundley H."/>
            <person name="Na H."/>
            <person name="Barry K."/>
            <person name="Grigoriev I.V."/>
            <person name="Stajich J.E."/>
            <person name="Kennedy P.G."/>
        </authorList>
    </citation>
    <scope>NUCLEOTIDE SEQUENCE</scope>
    <source>
        <strain evidence="2">FC203</strain>
    </source>
</reference>
<dbReference type="EMBL" id="JABBWK010000051">
    <property type="protein sequence ID" value="KAG1896878.1"/>
    <property type="molecule type" value="Genomic_DNA"/>
</dbReference>
<evidence type="ECO:0000313" key="2">
    <source>
        <dbReference type="EMBL" id="KAG1896878.1"/>
    </source>
</evidence>
<proteinExistence type="predicted"/>
<dbReference type="RefSeq" id="XP_041222454.1">
    <property type="nucleotide sequence ID" value="XM_041369795.1"/>
</dbReference>
<organism evidence="2 3">
    <name type="scientific">Suillus fuscotomentosus</name>
    <dbReference type="NCBI Taxonomy" id="1912939"/>
    <lineage>
        <taxon>Eukaryota</taxon>
        <taxon>Fungi</taxon>
        <taxon>Dikarya</taxon>
        <taxon>Basidiomycota</taxon>
        <taxon>Agaricomycotina</taxon>
        <taxon>Agaricomycetes</taxon>
        <taxon>Agaricomycetidae</taxon>
        <taxon>Boletales</taxon>
        <taxon>Suillineae</taxon>
        <taxon>Suillaceae</taxon>
        <taxon>Suillus</taxon>
    </lineage>
</organism>
<dbReference type="GeneID" id="64664093"/>
<protein>
    <submittedName>
        <fullName evidence="2">Uncharacterized protein</fullName>
    </submittedName>
</protein>
<feature type="region of interest" description="Disordered" evidence="1">
    <location>
        <begin position="289"/>
        <end position="315"/>
    </location>
</feature>
<evidence type="ECO:0000256" key="1">
    <source>
        <dbReference type="SAM" id="MobiDB-lite"/>
    </source>
</evidence>
<feature type="compositionally biased region" description="Polar residues" evidence="1">
    <location>
        <begin position="78"/>
        <end position="93"/>
    </location>
</feature>
<evidence type="ECO:0000313" key="3">
    <source>
        <dbReference type="Proteomes" id="UP001195769"/>
    </source>
</evidence>
<feature type="region of interest" description="Disordered" evidence="1">
    <location>
        <begin position="68"/>
        <end position="95"/>
    </location>
</feature>
<dbReference type="Proteomes" id="UP001195769">
    <property type="component" value="Unassembled WGS sequence"/>
</dbReference>
<comment type="caution">
    <text evidence="2">The sequence shown here is derived from an EMBL/GenBank/DDBJ whole genome shotgun (WGS) entry which is preliminary data.</text>
</comment>
<keyword evidence="3" id="KW-1185">Reference proteome</keyword>
<dbReference type="AlphaFoldDB" id="A0AAD4HHK5"/>
<accession>A0AAD4HHK5</accession>
<feature type="compositionally biased region" description="Basic and acidic residues" evidence="1">
    <location>
        <begin position="295"/>
        <end position="315"/>
    </location>
</feature>
<name>A0AAD4HHK5_9AGAM</name>
<sequence length="315" mass="34201">MPIHGRVHNPGGTSHKDECGNDPTLGCKHNFKSVVGKSLAESLGHVMQALEKVQQILDSAGLSPISVTSSVVSSPSSHQNTPDVDSTLDTISTPPYPRYQSPAPYYFTTKEISRRANYVNQATKVSAIVDHPVHAILEYPITAPGSIAHRFVVDPISFVQPQSAFQYSLGGGHGGRENAVCLLLRDDAGKGVRCRQLKSSCNGLKAGYSDDSAEAEVFNKTLAFFCAVSGRGCGFDANLDLSPEIVLDSFDLHSESESRGCGAPLMLSVNNLGRPYIQERPEGNIASWTYTKWHPSKDPEKTGPQHRAQQRDRRL</sequence>
<gene>
    <name evidence="2" type="ORF">F5891DRAFT_1245262</name>
</gene>
<feature type="compositionally biased region" description="Low complexity" evidence="1">
    <location>
        <begin position="68"/>
        <end position="77"/>
    </location>
</feature>